<evidence type="ECO:0000256" key="1">
    <source>
        <dbReference type="SAM" id="Phobius"/>
    </source>
</evidence>
<keyword evidence="1" id="KW-0812">Transmembrane</keyword>
<sequence>MTSVVLYCDVAVNLFISCYCKSFSCRAIPNFTMVENLWSLVVNLTLSTLCTVVLLRNITQENPPIRRQEITF</sequence>
<reference evidence="2" key="2">
    <citation type="journal article" date="2015" name="Fish Shellfish Immunol.">
        <title>Early steps in the European eel (Anguilla anguilla)-Vibrio vulnificus interaction in the gills: Role of the RtxA13 toxin.</title>
        <authorList>
            <person name="Callol A."/>
            <person name="Pajuelo D."/>
            <person name="Ebbesson L."/>
            <person name="Teles M."/>
            <person name="MacKenzie S."/>
            <person name="Amaro C."/>
        </authorList>
    </citation>
    <scope>NUCLEOTIDE SEQUENCE</scope>
</reference>
<reference evidence="2" key="1">
    <citation type="submission" date="2014-11" db="EMBL/GenBank/DDBJ databases">
        <authorList>
            <person name="Amaro Gonzalez C."/>
        </authorList>
    </citation>
    <scope>NUCLEOTIDE SEQUENCE</scope>
</reference>
<dbReference type="EMBL" id="GBXM01013180">
    <property type="protein sequence ID" value="JAH95397.1"/>
    <property type="molecule type" value="Transcribed_RNA"/>
</dbReference>
<dbReference type="AlphaFoldDB" id="A0A0E9WY43"/>
<keyword evidence="1" id="KW-0472">Membrane</keyword>
<name>A0A0E9WY43_ANGAN</name>
<evidence type="ECO:0000313" key="2">
    <source>
        <dbReference type="EMBL" id="JAH95397.1"/>
    </source>
</evidence>
<proteinExistence type="predicted"/>
<keyword evidence="1" id="KW-1133">Transmembrane helix</keyword>
<organism evidence="2">
    <name type="scientific">Anguilla anguilla</name>
    <name type="common">European freshwater eel</name>
    <name type="synonym">Muraena anguilla</name>
    <dbReference type="NCBI Taxonomy" id="7936"/>
    <lineage>
        <taxon>Eukaryota</taxon>
        <taxon>Metazoa</taxon>
        <taxon>Chordata</taxon>
        <taxon>Craniata</taxon>
        <taxon>Vertebrata</taxon>
        <taxon>Euteleostomi</taxon>
        <taxon>Actinopterygii</taxon>
        <taxon>Neopterygii</taxon>
        <taxon>Teleostei</taxon>
        <taxon>Anguilliformes</taxon>
        <taxon>Anguillidae</taxon>
        <taxon>Anguilla</taxon>
    </lineage>
</organism>
<feature type="transmembrane region" description="Helical" evidence="1">
    <location>
        <begin position="37"/>
        <end position="58"/>
    </location>
</feature>
<protein>
    <submittedName>
        <fullName evidence="2">Uncharacterized protein</fullName>
    </submittedName>
</protein>
<accession>A0A0E9WY43</accession>